<dbReference type="Pfam" id="PF07568">
    <property type="entry name" value="HisKA_2"/>
    <property type="match status" value="1"/>
</dbReference>
<dbReference type="AlphaFoldDB" id="A0A7C3EEM7"/>
<feature type="domain" description="PAS" evidence="6">
    <location>
        <begin position="276"/>
        <end position="316"/>
    </location>
</feature>
<gene>
    <name evidence="7" type="ORF">ENS59_13960</name>
</gene>
<dbReference type="GO" id="GO:0000160">
    <property type="term" value="P:phosphorelay signal transduction system"/>
    <property type="evidence" value="ECO:0007669"/>
    <property type="project" value="InterPro"/>
</dbReference>
<evidence type="ECO:0000256" key="2">
    <source>
        <dbReference type="ARBA" id="ARBA00012438"/>
    </source>
</evidence>
<name>A0A7C3EEM7_9SPIR</name>
<feature type="domain" description="PAS" evidence="6">
    <location>
        <begin position="130"/>
        <end position="178"/>
    </location>
</feature>
<dbReference type="InterPro" id="IPR035965">
    <property type="entry name" value="PAS-like_dom_sf"/>
</dbReference>
<evidence type="ECO:0000256" key="3">
    <source>
        <dbReference type="PROSITE-ProRule" id="PRU00169"/>
    </source>
</evidence>
<feature type="domain" description="Histidine kinase" evidence="4">
    <location>
        <begin position="392"/>
        <end position="580"/>
    </location>
</feature>
<evidence type="ECO:0000313" key="7">
    <source>
        <dbReference type="EMBL" id="HFH30590.1"/>
    </source>
</evidence>
<dbReference type="GO" id="GO:0004673">
    <property type="term" value="F:protein histidine kinase activity"/>
    <property type="evidence" value="ECO:0007669"/>
    <property type="project" value="UniProtKB-EC"/>
</dbReference>
<dbReference type="SUPFAM" id="SSF52172">
    <property type="entry name" value="CheY-like"/>
    <property type="match status" value="1"/>
</dbReference>
<dbReference type="PRINTS" id="PR00344">
    <property type="entry name" value="BCTRLSENSOR"/>
</dbReference>
<dbReference type="InterPro" id="IPR004358">
    <property type="entry name" value="Sig_transdc_His_kin-like_C"/>
</dbReference>
<dbReference type="SMART" id="SM00387">
    <property type="entry name" value="HATPase_c"/>
    <property type="match status" value="1"/>
</dbReference>
<dbReference type="PROSITE" id="PS50112">
    <property type="entry name" value="PAS"/>
    <property type="match status" value="2"/>
</dbReference>
<dbReference type="Gene3D" id="3.40.50.2300">
    <property type="match status" value="1"/>
</dbReference>
<dbReference type="SUPFAM" id="SSF55874">
    <property type="entry name" value="ATPase domain of HSP90 chaperone/DNA topoisomerase II/histidine kinase"/>
    <property type="match status" value="1"/>
</dbReference>
<dbReference type="PROSITE" id="PS50109">
    <property type="entry name" value="HIS_KIN"/>
    <property type="match status" value="1"/>
</dbReference>
<dbReference type="PANTHER" id="PTHR43065:SF23">
    <property type="entry name" value="SENSOR HISTIDINE KINASE PDTAS"/>
    <property type="match status" value="1"/>
</dbReference>
<accession>A0A7C3EEM7</accession>
<dbReference type="Gene3D" id="3.30.565.10">
    <property type="entry name" value="Histidine kinase-like ATPase, C-terminal domain"/>
    <property type="match status" value="1"/>
</dbReference>
<dbReference type="SMART" id="SM00448">
    <property type="entry name" value="REC"/>
    <property type="match status" value="1"/>
</dbReference>
<dbReference type="InterPro" id="IPR036890">
    <property type="entry name" value="HATPase_C_sf"/>
</dbReference>
<evidence type="ECO:0000256" key="1">
    <source>
        <dbReference type="ARBA" id="ARBA00000085"/>
    </source>
</evidence>
<evidence type="ECO:0000259" key="4">
    <source>
        <dbReference type="PROSITE" id="PS50109"/>
    </source>
</evidence>
<dbReference type="NCBIfam" id="TIGR00229">
    <property type="entry name" value="sensory_box"/>
    <property type="match status" value="2"/>
</dbReference>
<comment type="catalytic activity">
    <reaction evidence="1">
        <text>ATP + protein L-histidine = ADP + protein N-phospho-L-histidine.</text>
        <dbReference type="EC" id="2.7.13.3"/>
    </reaction>
</comment>
<keyword evidence="3" id="KW-0597">Phosphoprotein</keyword>
<dbReference type="PROSITE" id="PS50110">
    <property type="entry name" value="RESPONSE_REGULATORY"/>
    <property type="match status" value="1"/>
</dbReference>
<dbReference type="SMART" id="SM00091">
    <property type="entry name" value="PAS"/>
    <property type="match status" value="2"/>
</dbReference>
<feature type="modified residue" description="4-aspartylphosphate" evidence="3">
    <location>
        <position position="53"/>
    </location>
</feature>
<protein>
    <recommendedName>
        <fullName evidence="2">histidine kinase</fullName>
        <ecNumber evidence="2">2.7.13.3</ecNumber>
    </recommendedName>
</protein>
<dbReference type="InterPro" id="IPR000014">
    <property type="entry name" value="PAS"/>
</dbReference>
<dbReference type="CDD" id="cd00130">
    <property type="entry name" value="PAS"/>
    <property type="match status" value="1"/>
</dbReference>
<dbReference type="Pfam" id="PF02518">
    <property type="entry name" value="HATPase_c"/>
    <property type="match status" value="1"/>
</dbReference>
<reference evidence="7" key="1">
    <citation type="journal article" date="2020" name="mSystems">
        <title>Genome- and Community-Level Interaction Insights into Carbon Utilization and Element Cycling Functions of Hydrothermarchaeota in Hydrothermal Sediment.</title>
        <authorList>
            <person name="Zhou Z."/>
            <person name="Liu Y."/>
            <person name="Xu W."/>
            <person name="Pan J."/>
            <person name="Luo Z.H."/>
            <person name="Li M."/>
        </authorList>
    </citation>
    <scope>NUCLEOTIDE SEQUENCE [LARGE SCALE GENOMIC DNA]</scope>
    <source>
        <strain evidence="7">SpSt-503</strain>
    </source>
</reference>
<dbReference type="EC" id="2.7.13.3" evidence="2"/>
<evidence type="ECO:0000259" key="6">
    <source>
        <dbReference type="PROSITE" id="PS50112"/>
    </source>
</evidence>
<dbReference type="InterPro" id="IPR013656">
    <property type="entry name" value="PAS_4"/>
</dbReference>
<sequence>MIHLLIIEDDRIVASAEKKLLERRGFSVSIAESGEQAYELLENGLAPDLILMDYNLGSGLDGVKTGELIQLQWDIPIVYLSASTDQEYLKKMEQSASYGFVLKSSSVEILEISIKMALKLHEAQKIAAEKSRLYRQLYETMQQGILYYDTEGRIIVANPAAVSILGLARDQLIGMQSLNPAWSAIKLDGSPLTEEECPVPLTLKTGRPVSNFVMGIYRADKARHIWLSITTIPLEDSFAPAKIFSTFTDITERINLEQEQENLFQQMHNGFALHEMIFDNQGKPVDYRFLKVNHAFEKLTGLSAKNIIGKRVLEVLPNTESYWVDTYGKVVLTGETITFQNYSSELKRYYEVSAYRPAPGQFAVIISDITDRKLAEVALQGAYEEKATLLKELQHRVKNSFTMIDSMVQLAANSYESDEITQALKEIQFRVNAVSQLYSQLHQSSSFNVVDTYEYFEQLLQSMTEFSPLTLTTHIEPITIPVKIATSLGIILTELVTNAIKYAYPKGMNGELRVEIIQDAEGLILTVQDKGRGLPENFVIKNSSGLGLNLVNALAQQMKGSFSISGKNGTTCIIRIPKAVLMV</sequence>
<organism evidence="7">
    <name type="scientific">Gracilinema caldarium</name>
    <dbReference type="NCBI Taxonomy" id="215591"/>
    <lineage>
        <taxon>Bacteria</taxon>
        <taxon>Pseudomonadati</taxon>
        <taxon>Spirochaetota</taxon>
        <taxon>Spirochaetia</taxon>
        <taxon>Spirochaetales</taxon>
        <taxon>Breznakiellaceae</taxon>
        <taxon>Gracilinema</taxon>
    </lineage>
</organism>
<dbReference type="InterPro" id="IPR005467">
    <property type="entry name" value="His_kinase_dom"/>
</dbReference>
<dbReference type="InterPro" id="IPR001789">
    <property type="entry name" value="Sig_transdc_resp-reg_receiver"/>
</dbReference>
<dbReference type="PANTHER" id="PTHR43065">
    <property type="entry name" value="SENSOR HISTIDINE KINASE"/>
    <property type="match status" value="1"/>
</dbReference>
<evidence type="ECO:0000259" key="5">
    <source>
        <dbReference type="PROSITE" id="PS50110"/>
    </source>
</evidence>
<dbReference type="InterPro" id="IPR011495">
    <property type="entry name" value="Sig_transdc_His_kin_sub2_dim/P"/>
</dbReference>
<dbReference type="EMBL" id="DSVL01000427">
    <property type="protein sequence ID" value="HFH30590.1"/>
    <property type="molecule type" value="Genomic_DNA"/>
</dbReference>
<dbReference type="InterPro" id="IPR011006">
    <property type="entry name" value="CheY-like_superfamily"/>
</dbReference>
<dbReference type="Gene3D" id="3.30.450.20">
    <property type="entry name" value="PAS domain"/>
    <property type="match status" value="2"/>
</dbReference>
<dbReference type="InterPro" id="IPR003594">
    <property type="entry name" value="HATPase_dom"/>
</dbReference>
<dbReference type="Pfam" id="PF00072">
    <property type="entry name" value="Response_reg"/>
    <property type="match status" value="1"/>
</dbReference>
<comment type="caution">
    <text evidence="7">The sequence shown here is derived from an EMBL/GenBank/DDBJ whole genome shotgun (WGS) entry which is preliminary data.</text>
</comment>
<feature type="domain" description="Response regulatory" evidence="5">
    <location>
        <begin position="3"/>
        <end position="118"/>
    </location>
</feature>
<proteinExistence type="predicted"/>
<dbReference type="SUPFAM" id="SSF55785">
    <property type="entry name" value="PYP-like sensor domain (PAS domain)"/>
    <property type="match status" value="2"/>
</dbReference>
<dbReference type="Pfam" id="PF08448">
    <property type="entry name" value="PAS_4"/>
    <property type="match status" value="2"/>
</dbReference>